<evidence type="ECO:0000313" key="3">
    <source>
        <dbReference type="Proteomes" id="UP000307173"/>
    </source>
</evidence>
<evidence type="ECO:0000313" key="2">
    <source>
        <dbReference type="EMBL" id="TID28926.1"/>
    </source>
</evidence>
<feature type="region of interest" description="Disordered" evidence="1">
    <location>
        <begin position="182"/>
        <end position="235"/>
    </location>
</feature>
<dbReference type="Proteomes" id="UP000307173">
    <property type="component" value="Unassembled WGS sequence"/>
</dbReference>
<keyword evidence="3" id="KW-1185">Reference proteome</keyword>
<comment type="caution">
    <text evidence="2">The sequence shown here is derived from an EMBL/GenBank/DDBJ whole genome shotgun (WGS) entry which is preliminary data.</text>
</comment>
<dbReference type="AlphaFoldDB" id="A0A4T0X3B8"/>
<feature type="compositionally biased region" description="Low complexity" evidence="1">
    <location>
        <begin position="307"/>
        <end position="353"/>
    </location>
</feature>
<feature type="compositionally biased region" description="Polar residues" evidence="1">
    <location>
        <begin position="295"/>
        <end position="306"/>
    </location>
</feature>
<evidence type="ECO:0000256" key="1">
    <source>
        <dbReference type="SAM" id="MobiDB-lite"/>
    </source>
</evidence>
<feature type="compositionally biased region" description="Low complexity" evidence="1">
    <location>
        <begin position="197"/>
        <end position="233"/>
    </location>
</feature>
<feature type="compositionally biased region" description="Polar residues" evidence="1">
    <location>
        <begin position="161"/>
        <end position="175"/>
    </location>
</feature>
<dbReference type="OrthoDB" id="5364312at2759"/>
<feature type="region of interest" description="Disordered" evidence="1">
    <location>
        <begin position="51"/>
        <end position="74"/>
    </location>
</feature>
<dbReference type="EMBL" id="SELW01000355">
    <property type="protein sequence ID" value="TID28926.1"/>
    <property type="molecule type" value="Genomic_DNA"/>
</dbReference>
<organism evidence="2 3">
    <name type="scientific">Pichia inconspicua</name>
    <dbReference type="NCBI Taxonomy" id="52247"/>
    <lineage>
        <taxon>Eukaryota</taxon>
        <taxon>Fungi</taxon>
        <taxon>Dikarya</taxon>
        <taxon>Ascomycota</taxon>
        <taxon>Saccharomycotina</taxon>
        <taxon>Pichiomycetes</taxon>
        <taxon>Pichiales</taxon>
        <taxon>Pichiaceae</taxon>
        <taxon>Pichia</taxon>
    </lineage>
</organism>
<reference evidence="2 3" key="1">
    <citation type="journal article" date="2019" name="Front. Genet.">
        <title>Whole-Genome Sequencing of the Opportunistic Yeast Pathogen Candida inconspicua Uncovers Its Hybrid Origin.</title>
        <authorList>
            <person name="Mixao V."/>
            <person name="Hansen A.P."/>
            <person name="Saus E."/>
            <person name="Boekhout T."/>
            <person name="Lass-Florl C."/>
            <person name="Gabaldon T."/>
        </authorList>
    </citation>
    <scope>NUCLEOTIDE SEQUENCE [LARGE SCALE GENOMIC DNA]</scope>
    <source>
        <strain evidence="2 3">CBS 180</strain>
    </source>
</reference>
<sequence length="408" mass="44937">MYTSQHQAAARTLRMVNINTASASVSSANSNSAARSAINLNLDLNLNSPLDLNNNSDPNNDQYSLSSSISQSSYNSRTDNSLIFERLVQDPLTDIHPPSLPRNRNITTETFIPASLDATTELIKDNEFVIEEPVQFGFSSRRSSLANLEAALGGPSRRASLMNTPRSLSRSNTNTSFSNLTQQLQNASKQPQHTYQQPQSHIISRSSSQLSNLPPLTTTISSNSNTQRNSNTSPVMNDKCFCSYADIIAQEDHESKFAIRRPSLSASFSGLKLERGNSTNSTLNSPRSPPISHPQARTNSTTRFRQNSGFNTSFNSSSFSNSKDNNNNTNNTNKSIINSSSPMNNNNNNNSINTLNDDESELFINTPRKGFSGRSIPKYSNKLNSTQNIDELLKQKLNLSPQISKQES</sequence>
<name>A0A4T0X3B8_9ASCO</name>
<feature type="compositionally biased region" description="Polar residues" evidence="1">
    <location>
        <begin position="276"/>
        <end position="286"/>
    </location>
</feature>
<feature type="compositionally biased region" description="Polar residues" evidence="1">
    <location>
        <begin position="182"/>
        <end position="196"/>
    </location>
</feature>
<accession>A0A4T0X3B8</accession>
<proteinExistence type="predicted"/>
<protein>
    <submittedName>
        <fullName evidence="2">Uncharacterized protein</fullName>
    </submittedName>
</protein>
<feature type="region of interest" description="Disordered" evidence="1">
    <location>
        <begin position="156"/>
        <end position="175"/>
    </location>
</feature>
<feature type="region of interest" description="Disordered" evidence="1">
    <location>
        <begin position="274"/>
        <end position="354"/>
    </location>
</feature>
<gene>
    <name evidence="2" type="ORF">CANINC_002194</name>
</gene>